<dbReference type="InterPro" id="IPR022441">
    <property type="entry name" value="Para_beta_helix_rpt-2"/>
</dbReference>
<gene>
    <name evidence="8" type="ORF">HDA39_002895</name>
</gene>
<name>A0A7W9MTU6_9ACTN</name>
<sequence length="2860" mass="292038">MSSSQRTRRTLAAVVAALALVVALVAVPATPAVASSVYAVTTTADQVDAVPGNGICATAAGTCSLRAAIQEANATTVADTIQVPAGTYPLTLTGQSDTTGDLDIIRPVSILATGSAIVDANGIDRVLEIHPDAGAVTLSGLTLREGSHGELGGGLYNTSTGTVRLQNGAVLDSTATTTGGGIANEGTGRLELTGVTVQGNRTDGEGGGIATSLGALTVTGTAAAPSRIADNEARTGAGLFNSGEPGPDGQPSVATLTHTTFTGNAATGAGGGAFVGHEGELIVADSTFTTNTAVEYGGAVATLAKTTLSITRGSLDQNSAGGAGGGLYTDTEGPVTVTSVAVTGNNATESGGGLSLNSSGSVTVRDSRITGNTTAADGGGVANGGQRVSLERLVIQDNRATGNGGGVASDGSGDFTLLESALSANTAASGGGLANEADGALRVVRSTIWNNSARTSAEEDSGLGGGVYGLGDAEATYENTTITGNYAQVRGGGLYIDSDSSVRVVSSTIAQNSAPTASGVGGEVTSQNFPIEPSQSVLFRNTVVGGNRLGAGCNFAIGSEGGNLDSADSCYFRGPRDRANAGDPRLDAVADNGGPTMTQALQNDSFAVDGGVSPCPATDQRGVTRPKSTTCDIGAYEHEGPFGPPDTTAPDTSLVDPPAAVGETATFRFSGTDAVTPLSELLFECRVLHNDPTDPPDPTDPTEPPDPEFAWLGCPNPYVVQVEEGDNRIEVRAVDRAGNVDPSPAVHEFVAGQDTTPPQTSFTLTPPNPSNGRTATFGFTATDDLTPLLLIEFECRIDSTDEEAWVECFHPTTFSNLTPGQHTVQVRATDELDNVDPTPASYTWTVASPADCDEANVTLTPVADSWVDEESPLENFGTQPDLTVRSSSPGADARALVRFGSPGALPSGCELTSATLRLHSESGDPGRTLAAVPIAAAWNETAVTWNTQPMTTGTAVDASSGSGFREWNLTSQVTAMLAGGPNHGFLIRDTAEEAEDPGAEQSFTSRQADQDPAAPPTLPQLVLRFGGPGTPPPPPPAVPEPATVSCGQVLTQSTRLLNDLTDCPLDGLIIGAPNIEVDLNGHTVDGPGYFPDQPGSPIELPEGGLPAGVRNVGYAGVVVRNGTITEFGYGVQLMAGSRFGTVQGLTLRGNATAGIELSDADDGRNGNKVLGNTLTGNEIGIALVNGSEHSVVENNTLTGNLATAIHAWSGGGHRIADNRISGVTEDPLLSSDGGILVQSSTGNVLVDNALSDTGDAGILITEGAHRNRVQDSTFSRTGDAGVAIEESDGNQVLDNAAYLASDSGVSLSGASASVVRGNDVRFNPSGVELDASSDNLIEANNASRTSGNGITVGHDSFRNRILDNLATATSADGIVLLGEALDANGDPAAGSLVRGNTTHSNLGDGLASAAGHTLTGNRSHNNAAWGIDAAEPTVDGGGNLANGNGQVEQCAGVVCLPGTPVPPELPDTTAPDTTISTRPADPSSSMATATFTFTGTDNLAPAGALRFECRLDAPAGSETWADCPTPTSFGFLPAGEHTFEVRAIDPSDNPDLSPASYTWTVVPAPPGPDTKPPSTTIHTGPELNGTSTTATFGFRGSDNLTPGPNLRYECKLDSGAYAACTSPKTYTGLALGQHTVEIRAIDLAGNVDPTPATRIWTIGEAPADTTAPDTLISSGPDPTTVATSATFAFTSTEAGSTFTCALDGAAYTTCTSPHTLTAVPVGDHTFRVRATDAAGNTDASPAAYGWTVSAAPVPVTATCGQVLTQSSLIVNDLTNCPNDGLVVGAANITVDLDGSVVDGSGQGAGIRNPGFDGVTITGGTVQEFDHGVQLTAGTALGIVDELTVRLNQETGIQLVNADDGSNGNVVRENTLTGNGAGVSLEGGTQGASVLRNTIGGSTREGLRVLASSGNTLESNTVTGSGEGGLLLDASGNNTVVSNSLTGSAKSAVLVQAGSNANRLEGNTLRDGETGIELVDSDDNQVIANIANQMDKAAVALEQADDTVVRGNDLRFNGGGVDLQESGTNRIEQNNASENSDTGIAIGASSLGNVVVGNNATANDSEGIAVEADVLAGSTLPGNLLDRNTADDNSGDGIAVTKAGHTVTANSANNNDGWGIHAEIGTMDGGNNRAVGNTELAQCYNVECNGGPPVPPEVSPPNTELLEFPANPSGSRSAAFLFTGIDDNTPLAELSFECRIDTAAFTDCENPRLYSGLAPGTHTFQVRAVDLADKVDPTPASYVWVIDLPPPGVPPDTTVLSGPAAQTPLEEALFTFSSNEPDTTFQCSLDGAAFTACTSPREYPEVAYGAHEFQVRAVDPEGNVDASPAVHSWTRTGPPVVTIQSGPADPTTDTTATVTFIANEQVTKYECSLDLAPFTECTSPVSYDDLAVGDHSLRIQATDLDGIVSGPDEMGVHEWQVDPPVDTVAPQTVLTSGPASPSGTSTFVFTGSDNVTSPQGLTFECRLDSDNEADFAECTSPYTYPNPDLPDPLSIGQHTVDIRALDVEDNVDPTPVRHTWTFTGDTVAPLTAFASGPPATTTATEVTLTFAANDPYATFECSLDNAAFETCESPYQIQGLEPGPHQLRVRATDLSGNTEAVAVARNWTVVVAPETTITSGPAATTPSTTATFVFSSNRPGSTFTCSLDGADFAACTSPVTVNALALGSHTFHVYAAADGLVDTTPAVHGWTVTTPPPVCTPGTVTVGAAGDSWLLQSSGGQNYGTDSVLKVDTKSGANARAAVRFNLPAVPAGCEITDAKLRLYASSYKAGRTLHALRLNGPWTEPNVTWSNQPATTGTAAAATSPNTNRYVEWGVVPQLQSMYAGSNHGFLIRDSAENGGGLDQAFHSREKGTDNPPRLVITFG</sequence>
<dbReference type="InterPro" id="IPR026457">
    <property type="entry name" value="CSLREA_Nterm"/>
</dbReference>
<feature type="signal peptide" evidence="6">
    <location>
        <begin position="1"/>
        <end position="34"/>
    </location>
</feature>
<feature type="domain" description="Carbohydrate-binding/sugar hydrolysis" evidence="7">
    <location>
        <begin position="1105"/>
        <end position="1237"/>
    </location>
</feature>
<dbReference type="SMART" id="SM00722">
    <property type="entry name" value="CASH"/>
    <property type="match status" value="6"/>
</dbReference>
<dbReference type="RefSeq" id="WP_184795713.1">
    <property type="nucleotide sequence ID" value="NZ_JACHMY010000001.1"/>
</dbReference>
<dbReference type="SUPFAM" id="SSF51126">
    <property type="entry name" value="Pectin lyase-like"/>
    <property type="match status" value="6"/>
</dbReference>
<feature type="domain" description="Carbohydrate-binding/sugar hydrolysis" evidence="7">
    <location>
        <begin position="1777"/>
        <end position="1928"/>
    </location>
</feature>
<dbReference type="PANTHER" id="PTHR34677">
    <property type="match status" value="1"/>
</dbReference>
<dbReference type="PROSITE" id="PS51318">
    <property type="entry name" value="TAT"/>
    <property type="match status" value="1"/>
</dbReference>
<evidence type="ECO:0000256" key="3">
    <source>
        <dbReference type="ARBA" id="ARBA00022729"/>
    </source>
</evidence>
<reference evidence="8 9" key="1">
    <citation type="submission" date="2020-08" db="EMBL/GenBank/DDBJ databases">
        <title>Sequencing the genomes of 1000 actinobacteria strains.</title>
        <authorList>
            <person name="Klenk H.-P."/>
        </authorList>
    </citation>
    <scope>NUCLEOTIDE SEQUENCE [LARGE SCALE GENOMIC DNA]</scope>
    <source>
        <strain evidence="8 9">DSM 28967</strain>
    </source>
</reference>
<dbReference type="NCBIfam" id="TIGR03804">
    <property type="entry name" value="para_beta_helix"/>
    <property type="match status" value="3"/>
</dbReference>
<feature type="domain" description="Carbohydrate-binding/sugar hydrolysis" evidence="7">
    <location>
        <begin position="83"/>
        <end position="240"/>
    </location>
</feature>
<feature type="compositionally biased region" description="Pro residues" evidence="5">
    <location>
        <begin position="693"/>
        <end position="704"/>
    </location>
</feature>
<dbReference type="NCBIfam" id="TIGR04214">
    <property type="entry name" value="CSLREA_Nterm"/>
    <property type="match status" value="1"/>
</dbReference>
<keyword evidence="9" id="KW-1185">Reference proteome</keyword>
<dbReference type="InterPro" id="IPR006311">
    <property type="entry name" value="TAT_signal"/>
</dbReference>
<dbReference type="InterPro" id="IPR059226">
    <property type="entry name" value="Choice_anch_Q_dom"/>
</dbReference>
<evidence type="ECO:0000259" key="7">
    <source>
        <dbReference type="SMART" id="SM00722"/>
    </source>
</evidence>
<keyword evidence="4" id="KW-0677">Repeat</keyword>
<dbReference type="InterPro" id="IPR055372">
    <property type="entry name" value="CBM96"/>
</dbReference>
<dbReference type="InterPro" id="IPR011050">
    <property type="entry name" value="Pectin_lyase_fold/virulence"/>
</dbReference>
<dbReference type="PANTHER" id="PTHR34677:SF3">
    <property type="entry name" value="BACTERIAL IG-LIKE DOMAIN-CONTAINING PROTEIN"/>
    <property type="match status" value="1"/>
</dbReference>
<evidence type="ECO:0000313" key="9">
    <source>
        <dbReference type="Proteomes" id="UP000549971"/>
    </source>
</evidence>
<evidence type="ECO:0000313" key="8">
    <source>
        <dbReference type="EMBL" id="MBB5836161.1"/>
    </source>
</evidence>
<feature type="region of interest" description="Disordered" evidence="5">
    <location>
        <begin position="993"/>
        <end position="1041"/>
    </location>
</feature>
<organism evidence="8 9">
    <name type="scientific">Kribbella italica</name>
    <dbReference type="NCBI Taxonomy" id="1540520"/>
    <lineage>
        <taxon>Bacteria</taxon>
        <taxon>Bacillati</taxon>
        <taxon>Actinomycetota</taxon>
        <taxon>Actinomycetes</taxon>
        <taxon>Propionibacteriales</taxon>
        <taxon>Kribbellaceae</taxon>
        <taxon>Kribbella</taxon>
    </lineage>
</organism>
<feature type="compositionally biased region" description="Polar residues" evidence="5">
    <location>
        <begin position="753"/>
        <end position="771"/>
    </location>
</feature>
<comment type="caution">
    <text evidence="8">The sequence shown here is derived from an EMBL/GenBank/DDBJ whole genome shotgun (WGS) entry which is preliminary data.</text>
</comment>
<evidence type="ECO:0000256" key="1">
    <source>
        <dbReference type="ARBA" id="ARBA00004613"/>
    </source>
</evidence>
<feature type="region of interest" description="Disordered" evidence="5">
    <location>
        <begin position="689"/>
        <end position="708"/>
    </location>
</feature>
<dbReference type="EMBL" id="JACHMY010000001">
    <property type="protein sequence ID" value="MBB5836161.1"/>
    <property type="molecule type" value="Genomic_DNA"/>
</dbReference>
<feature type="domain" description="Carbohydrate-binding/sugar hydrolysis" evidence="7">
    <location>
        <begin position="1964"/>
        <end position="2118"/>
    </location>
</feature>
<keyword evidence="3 6" id="KW-0732">Signal</keyword>
<dbReference type="InterPro" id="IPR007742">
    <property type="entry name" value="NosD_dom"/>
</dbReference>
<evidence type="ECO:0000256" key="5">
    <source>
        <dbReference type="SAM" id="MobiDB-lite"/>
    </source>
</evidence>
<dbReference type="Proteomes" id="UP000549971">
    <property type="component" value="Unassembled WGS sequence"/>
</dbReference>
<dbReference type="Pfam" id="PF05048">
    <property type="entry name" value="NosD"/>
    <property type="match status" value="2"/>
</dbReference>
<feature type="region of interest" description="Disordered" evidence="5">
    <location>
        <begin position="2324"/>
        <end position="2347"/>
    </location>
</feature>
<feature type="region of interest" description="Disordered" evidence="5">
    <location>
        <begin position="752"/>
        <end position="771"/>
    </location>
</feature>
<dbReference type="SMART" id="SM00710">
    <property type="entry name" value="PbH1"/>
    <property type="match status" value="28"/>
</dbReference>
<dbReference type="GO" id="GO:0005975">
    <property type="term" value="P:carbohydrate metabolic process"/>
    <property type="evidence" value="ECO:0007669"/>
    <property type="project" value="UniProtKB-ARBA"/>
</dbReference>
<keyword evidence="2" id="KW-0964">Secreted</keyword>
<feature type="domain" description="Carbohydrate-binding/sugar hydrolysis" evidence="7">
    <location>
        <begin position="298"/>
        <end position="468"/>
    </location>
</feature>
<dbReference type="Pfam" id="PF24517">
    <property type="entry name" value="CBM96"/>
    <property type="match status" value="2"/>
</dbReference>
<dbReference type="InterPro" id="IPR039448">
    <property type="entry name" value="Beta_helix"/>
</dbReference>
<feature type="compositionally biased region" description="Pro residues" evidence="5">
    <location>
        <begin position="1029"/>
        <end position="1039"/>
    </location>
</feature>
<evidence type="ECO:0000256" key="6">
    <source>
        <dbReference type="SAM" id="SignalP"/>
    </source>
</evidence>
<comment type="subcellular location">
    <subcellularLocation>
        <location evidence="1">Secreted</location>
    </subcellularLocation>
</comment>
<protein>
    <submittedName>
        <fullName evidence="8">CSLREA domain-containing protein</fullName>
    </submittedName>
</protein>
<accession>A0A7W9MTU6</accession>
<dbReference type="NCBIfam" id="NF033679">
    <property type="entry name" value="DNRLRE_dom"/>
    <property type="match status" value="2"/>
</dbReference>
<dbReference type="Gene3D" id="2.160.20.10">
    <property type="entry name" value="Single-stranded right-handed beta-helix, Pectin lyase-like"/>
    <property type="match status" value="5"/>
</dbReference>
<dbReference type="InterPro" id="IPR012334">
    <property type="entry name" value="Pectin_lyas_fold"/>
</dbReference>
<dbReference type="Pfam" id="PF13229">
    <property type="entry name" value="Beta_helix"/>
    <property type="match status" value="2"/>
</dbReference>
<dbReference type="GO" id="GO:0005576">
    <property type="term" value="C:extracellular region"/>
    <property type="evidence" value="ECO:0007669"/>
    <property type="project" value="UniProtKB-SubCell"/>
</dbReference>
<feature type="chain" id="PRO_5030886719" evidence="6">
    <location>
        <begin position="35"/>
        <end position="2860"/>
    </location>
</feature>
<dbReference type="NCBIfam" id="NF041518">
    <property type="entry name" value="choice_anch_Q"/>
    <property type="match status" value="1"/>
</dbReference>
<dbReference type="InterPro" id="IPR006633">
    <property type="entry name" value="Carb-bd_sugar_hydrolysis-dom"/>
</dbReference>
<dbReference type="Gene3D" id="2.60.40.10">
    <property type="entry name" value="Immunoglobulins"/>
    <property type="match status" value="1"/>
</dbReference>
<dbReference type="InterPro" id="IPR006626">
    <property type="entry name" value="PbH1"/>
</dbReference>
<evidence type="ECO:0000256" key="4">
    <source>
        <dbReference type="ARBA" id="ARBA00022737"/>
    </source>
</evidence>
<dbReference type="InterPro" id="IPR013783">
    <property type="entry name" value="Ig-like_fold"/>
</dbReference>
<feature type="domain" description="Carbohydrate-binding/sugar hydrolysis" evidence="7">
    <location>
        <begin position="1263"/>
        <end position="1430"/>
    </location>
</feature>
<proteinExistence type="predicted"/>
<evidence type="ECO:0000256" key="2">
    <source>
        <dbReference type="ARBA" id="ARBA00022525"/>
    </source>
</evidence>